<dbReference type="AlphaFoldDB" id="A0A7K4ENR2"/>
<protein>
    <submittedName>
        <fullName evidence="1">Ketol-acid reductoisomerase</fullName>
    </submittedName>
</protein>
<organism evidence="1 2">
    <name type="scientific">Pseudomonas bharatica CSV86</name>
    <dbReference type="NCBI Taxonomy" id="1005395"/>
    <lineage>
        <taxon>Bacteria</taxon>
        <taxon>Pseudomonadati</taxon>
        <taxon>Pseudomonadota</taxon>
        <taxon>Gammaproteobacteria</taxon>
        <taxon>Pseudomonadales</taxon>
        <taxon>Pseudomonadaceae</taxon>
        <taxon>Pseudomonas</taxon>
        <taxon>Pseudomonas bharatica</taxon>
    </lineage>
</organism>
<reference evidence="1 2" key="1">
    <citation type="journal article" date="2013" name="Genome Announc.">
        <title>Genome Sequence of Naphthalene-Degrading Soil Bacterium Pseudomonas putida CSV86.</title>
        <authorList>
            <person name="Phale P.S."/>
            <person name="Paliwal V."/>
            <person name="Raju S.C."/>
            <person name="Modak A."/>
            <person name="Purohit H.J."/>
        </authorList>
    </citation>
    <scope>NUCLEOTIDE SEQUENCE [LARGE SCALE GENOMIC DNA]</scope>
    <source>
        <strain evidence="1 2">CSV86</strain>
    </source>
</reference>
<comment type="caution">
    <text evidence="1">The sequence shown here is derived from an EMBL/GenBank/DDBJ whole genome shotgun (WGS) entry which is preliminary data.</text>
</comment>
<keyword evidence="2" id="KW-1185">Reference proteome</keyword>
<dbReference type="Gene3D" id="3.40.630.40">
    <property type="entry name" value="Zn-dependent exopeptidases"/>
    <property type="match status" value="1"/>
</dbReference>
<dbReference type="Proteomes" id="UP000010448">
    <property type="component" value="Unassembled WGS sequence"/>
</dbReference>
<name>A0A7K4ENR2_9PSED</name>
<dbReference type="SUPFAM" id="SSF53187">
    <property type="entry name" value="Zn-dependent exopeptidases"/>
    <property type="match status" value="1"/>
</dbReference>
<dbReference type="GO" id="GO:0016853">
    <property type="term" value="F:isomerase activity"/>
    <property type="evidence" value="ECO:0007669"/>
    <property type="project" value="UniProtKB-KW"/>
</dbReference>
<accession>A0A7K4ENR2</accession>
<sequence>MAVNEMDITAGDTMKLAYMTAFVISSLSPAAYAFDSNEVPRETSLQRAIIEPAMVQQAIELENRISAQADTAAPSGESPVVVLKGSSKVIITAPHATEPFREGKYRFSDGAGTAALAQMLNRTTCATVIYTQYRTPSDPNYYDDNEFKNQLAELIGSQRPALVLDIHGSSDFRPYDVDIGTMNGKSLLGNQALLVDLVEHLRQEGMTNLSNNYFAAEKNQTITRFASSKQQVPTLQVEISSTLLRPSEGGVMAHRFASAVAGTHTIRSRCNQQPDRSMWAYCISELARDCGSDFTAAIAGKPAPTGSALQPDRRRQAAVAAARVAAHISRALLFLLREALHP</sequence>
<evidence type="ECO:0000313" key="2">
    <source>
        <dbReference type="Proteomes" id="UP000010448"/>
    </source>
</evidence>
<proteinExistence type="predicted"/>
<evidence type="ECO:0000313" key="1">
    <source>
        <dbReference type="EMBL" id="NNJ19245.1"/>
    </source>
</evidence>
<gene>
    <name evidence="1" type="ORF">CSV86_031300</name>
</gene>
<dbReference type="EMBL" id="AMWJ02000009">
    <property type="protein sequence ID" value="NNJ19245.1"/>
    <property type="molecule type" value="Genomic_DNA"/>
</dbReference>